<keyword evidence="2" id="KW-0028">Amino-acid biosynthesis</keyword>
<dbReference type="FunFam" id="3.40.1160.10:FF:000006">
    <property type="entry name" value="Glutamate 5-kinase"/>
    <property type="match status" value="1"/>
</dbReference>
<dbReference type="NCBIfam" id="TIGR01027">
    <property type="entry name" value="proB"/>
    <property type="match status" value="1"/>
</dbReference>
<evidence type="ECO:0000256" key="7">
    <source>
        <dbReference type="ARBA" id="ARBA00022840"/>
    </source>
</evidence>
<dbReference type="InterPro" id="IPR019797">
    <property type="entry name" value="Glutamate_5-kinase_CS"/>
</dbReference>
<name>T0ZZY0_9ZZZZ</name>
<dbReference type="EMBL" id="AUZX01009903">
    <property type="protein sequence ID" value="EQD50192.1"/>
    <property type="molecule type" value="Genomic_DNA"/>
</dbReference>
<proteinExistence type="predicted"/>
<keyword evidence="6 9" id="KW-0418">Kinase</keyword>
<evidence type="ECO:0000256" key="4">
    <source>
        <dbReference type="ARBA" id="ARBA00022679"/>
    </source>
</evidence>
<evidence type="ECO:0000256" key="2">
    <source>
        <dbReference type="ARBA" id="ARBA00022605"/>
    </source>
</evidence>
<dbReference type="InterPro" id="IPR001057">
    <property type="entry name" value="Glu/AcGlu_kinase"/>
</dbReference>
<protein>
    <submittedName>
        <fullName evidence="9">Glutamate 5-kinase</fullName>
    </submittedName>
</protein>
<keyword evidence="1" id="KW-0963">Cytoplasm</keyword>
<reference evidence="9" key="2">
    <citation type="journal article" date="2014" name="ISME J.">
        <title>Microbial stratification in low pH oxic and suboxic macroscopic growths along an acid mine drainage.</title>
        <authorList>
            <person name="Mendez-Garcia C."/>
            <person name="Mesa V."/>
            <person name="Sprenger R.R."/>
            <person name="Richter M."/>
            <person name="Diez M.S."/>
            <person name="Solano J."/>
            <person name="Bargiela R."/>
            <person name="Golyshina O.V."/>
            <person name="Manteca A."/>
            <person name="Ramos J.L."/>
            <person name="Gallego J.R."/>
            <person name="Llorente I."/>
            <person name="Martins Dos Santos V.A."/>
            <person name="Jensen O.N."/>
            <person name="Pelaez A.I."/>
            <person name="Sanchez J."/>
            <person name="Ferrer M."/>
        </authorList>
    </citation>
    <scope>NUCLEOTIDE SEQUENCE</scope>
</reference>
<organism evidence="9">
    <name type="scientific">mine drainage metagenome</name>
    <dbReference type="NCBI Taxonomy" id="410659"/>
    <lineage>
        <taxon>unclassified sequences</taxon>
        <taxon>metagenomes</taxon>
        <taxon>ecological metagenomes</taxon>
    </lineage>
</organism>
<accession>T0ZZY0</accession>
<comment type="caution">
    <text evidence="9">The sequence shown here is derived from an EMBL/GenBank/DDBJ whole genome shotgun (WGS) entry which is preliminary data.</text>
</comment>
<dbReference type="InterPro" id="IPR005715">
    <property type="entry name" value="Glu_5kinase/COase_Synthase"/>
</dbReference>
<dbReference type="PROSITE" id="PS00902">
    <property type="entry name" value="GLUTAMATE_5_KINASE"/>
    <property type="match status" value="1"/>
</dbReference>
<keyword evidence="4" id="KW-0808">Transferase</keyword>
<feature type="non-terminal residue" evidence="9">
    <location>
        <position position="165"/>
    </location>
</feature>
<feature type="non-terminal residue" evidence="9">
    <location>
        <position position="1"/>
    </location>
</feature>
<keyword evidence="5" id="KW-0547">Nucleotide-binding</keyword>
<dbReference type="GO" id="GO:0008652">
    <property type="term" value="P:amino acid biosynthetic process"/>
    <property type="evidence" value="ECO:0007669"/>
    <property type="project" value="UniProtKB-KW"/>
</dbReference>
<evidence type="ECO:0000256" key="1">
    <source>
        <dbReference type="ARBA" id="ARBA00022490"/>
    </source>
</evidence>
<evidence type="ECO:0000256" key="5">
    <source>
        <dbReference type="ARBA" id="ARBA00022741"/>
    </source>
</evidence>
<evidence type="ECO:0000313" key="9">
    <source>
        <dbReference type="EMBL" id="EQD50192.1"/>
    </source>
</evidence>
<sequence>VLPIVNENDTVAVDEIRFGDNDTLAGLVALVADADLLLLLTDTDGFYDADPRREPAARRIADVWNLSPLSQMAGRAGSSVGTGGMRTKLKAADIAMDAGIDTVIAAADEPNVLCRVASGEPLGTVFHARQDRVPRKKLWMVHSTRAAGRVTLDEGAVDAVLGRSA</sequence>
<evidence type="ECO:0000259" key="8">
    <source>
        <dbReference type="Pfam" id="PF00696"/>
    </source>
</evidence>
<reference evidence="9" key="1">
    <citation type="submission" date="2013-08" db="EMBL/GenBank/DDBJ databases">
        <authorList>
            <person name="Mendez C."/>
            <person name="Richter M."/>
            <person name="Ferrer M."/>
            <person name="Sanchez J."/>
        </authorList>
    </citation>
    <scope>NUCLEOTIDE SEQUENCE</scope>
</reference>
<evidence type="ECO:0000256" key="3">
    <source>
        <dbReference type="ARBA" id="ARBA00022650"/>
    </source>
</evidence>
<gene>
    <name evidence="9" type="ORF">B1A_13533</name>
</gene>
<keyword evidence="7" id="KW-0067">ATP-binding</keyword>
<dbReference type="Pfam" id="PF00696">
    <property type="entry name" value="AA_kinase"/>
    <property type="match status" value="1"/>
</dbReference>
<dbReference type="PANTHER" id="PTHR43654">
    <property type="entry name" value="GLUTAMATE 5-KINASE"/>
    <property type="match status" value="1"/>
</dbReference>
<evidence type="ECO:0000256" key="6">
    <source>
        <dbReference type="ARBA" id="ARBA00022777"/>
    </source>
</evidence>
<dbReference type="GO" id="GO:0005829">
    <property type="term" value="C:cytosol"/>
    <property type="evidence" value="ECO:0007669"/>
    <property type="project" value="TreeGrafter"/>
</dbReference>
<dbReference type="SUPFAM" id="SSF53633">
    <property type="entry name" value="Carbamate kinase-like"/>
    <property type="match status" value="1"/>
</dbReference>
<dbReference type="InterPro" id="IPR036393">
    <property type="entry name" value="AceGlu_kinase-like_sf"/>
</dbReference>
<keyword evidence="3" id="KW-0641">Proline biosynthesis</keyword>
<dbReference type="AlphaFoldDB" id="T0ZZY0"/>
<feature type="domain" description="Aspartate/glutamate/uridylate kinase" evidence="8">
    <location>
        <begin position="2"/>
        <end position="105"/>
    </location>
</feature>
<dbReference type="GO" id="GO:0004349">
    <property type="term" value="F:glutamate 5-kinase activity"/>
    <property type="evidence" value="ECO:0007669"/>
    <property type="project" value="InterPro"/>
</dbReference>
<dbReference type="InterPro" id="IPR001048">
    <property type="entry name" value="Asp/Glu/Uridylate_kinase"/>
</dbReference>
<dbReference type="Gene3D" id="3.40.1160.10">
    <property type="entry name" value="Acetylglutamate kinase-like"/>
    <property type="match status" value="1"/>
</dbReference>
<dbReference type="PRINTS" id="PR00474">
    <property type="entry name" value="GLU5KINASE"/>
</dbReference>
<dbReference type="PANTHER" id="PTHR43654:SF1">
    <property type="entry name" value="ISOPENTENYL PHOSPHATE KINASE"/>
    <property type="match status" value="1"/>
</dbReference>
<dbReference type="GO" id="GO:0005524">
    <property type="term" value="F:ATP binding"/>
    <property type="evidence" value="ECO:0007669"/>
    <property type="project" value="UniProtKB-KW"/>
</dbReference>